<protein>
    <recommendedName>
        <fullName evidence="2">CRAL-TRIO domain-containing protein</fullName>
    </recommendedName>
</protein>
<feature type="compositionally biased region" description="Basic and acidic residues" evidence="1">
    <location>
        <begin position="12"/>
        <end position="25"/>
    </location>
</feature>
<dbReference type="InterPro" id="IPR036865">
    <property type="entry name" value="CRAL-TRIO_dom_sf"/>
</dbReference>
<dbReference type="PROSITE" id="PS50191">
    <property type="entry name" value="CRAL_TRIO"/>
    <property type="match status" value="1"/>
</dbReference>
<name>A0A8T2US60_CERRI</name>
<sequence>MADAGSFPPDGESAHNEHEAGLPLHKGSEESHHYELLKLVREDLQKSGFSDLGVDEKTLERFLVTNSLDPKKASDALMNHLKWWNAFAPLGYIPEDYIIRERRTGKLCLQGHDKKGRTLGVFLIVKHNVFERDIEEFKRYAVYSLEKAISSSKNEAKEVSVIVDLAGWGYKSVDIQGYLALLEILQEHYLKHLGKMILIHAPLVFWAVWKITSPFFNEFTRQKMIFVEDKNIKSVLLSEIDLDQMPDMYGGRMQLCPA</sequence>
<dbReference type="Proteomes" id="UP000825935">
    <property type="component" value="Chromosome 5"/>
</dbReference>
<evidence type="ECO:0000313" key="4">
    <source>
        <dbReference type="Proteomes" id="UP000825935"/>
    </source>
</evidence>
<dbReference type="EMBL" id="CM035410">
    <property type="protein sequence ID" value="KAH7437470.1"/>
    <property type="molecule type" value="Genomic_DNA"/>
</dbReference>
<dbReference type="OrthoDB" id="1434354at2759"/>
<dbReference type="Pfam" id="PF00650">
    <property type="entry name" value="CRAL_TRIO"/>
    <property type="match status" value="1"/>
</dbReference>
<dbReference type="PANTHER" id="PTHR46277:SF3">
    <property type="entry name" value="BINDING PROTEIN, PUTATIVE-RELATED"/>
    <property type="match status" value="1"/>
</dbReference>
<dbReference type="PANTHER" id="PTHR46277">
    <property type="entry name" value="OS03G0850700 PROTEIN"/>
    <property type="match status" value="1"/>
</dbReference>
<evidence type="ECO:0000259" key="2">
    <source>
        <dbReference type="PROSITE" id="PS50191"/>
    </source>
</evidence>
<feature type="domain" description="CRAL-TRIO" evidence="2">
    <location>
        <begin position="95"/>
        <end position="257"/>
    </location>
</feature>
<dbReference type="InterPro" id="IPR036273">
    <property type="entry name" value="CRAL/TRIO_N_dom_sf"/>
</dbReference>
<evidence type="ECO:0000313" key="3">
    <source>
        <dbReference type="EMBL" id="KAH7437470.1"/>
    </source>
</evidence>
<dbReference type="SMART" id="SM00516">
    <property type="entry name" value="SEC14"/>
    <property type="match status" value="1"/>
</dbReference>
<dbReference type="InterPro" id="IPR001251">
    <property type="entry name" value="CRAL-TRIO_dom"/>
</dbReference>
<gene>
    <name evidence="3" type="ORF">KP509_05G073700</name>
</gene>
<dbReference type="Gene3D" id="3.40.525.10">
    <property type="entry name" value="CRAL-TRIO lipid binding domain"/>
    <property type="match status" value="1"/>
</dbReference>
<comment type="caution">
    <text evidence="3">The sequence shown here is derived from an EMBL/GenBank/DDBJ whole genome shotgun (WGS) entry which is preliminary data.</text>
</comment>
<organism evidence="3 4">
    <name type="scientific">Ceratopteris richardii</name>
    <name type="common">Triangle waterfern</name>
    <dbReference type="NCBI Taxonomy" id="49495"/>
    <lineage>
        <taxon>Eukaryota</taxon>
        <taxon>Viridiplantae</taxon>
        <taxon>Streptophyta</taxon>
        <taxon>Embryophyta</taxon>
        <taxon>Tracheophyta</taxon>
        <taxon>Polypodiopsida</taxon>
        <taxon>Polypodiidae</taxon>
        <taxon>Polypodiales</taxon>
        <taxon>Pteridineae</taxon>
        <taxon>Pteridaceae</taxon>
        <taxon>Parkerioideae</taxon>
        <taxon>Ceratopteris</taxon>
    </lineage>
</organism>
<dbReference type="AlphaFoldDB" id="A0A8T2US60"/>
<dbReference type="CDD" id="cd00170">
    <property type="entry name" value="SEC14"/>
    <property type="match status" value="1"/>
</dbReference>
<evidence type="ECO:0000256" key="1">
    <source>
        <dbReference type="SAM" id="MobiDB-lite"/>
    </source>
</evidence>
<dbReference type="SUPFAM" id="SSF46938">
    <property type="entry name" value="CRAL/TRIO N-terminal domain"/>
    <property type="match status" value="1"/>
</dbReference>
<proteinExistence type="predicted"/>
<feature type="region of interest" description="Disordered" evidence="1">
    <location>
        <begin position="1"/>
        <end position="25"/>
    </location>
</feature>
<accession>A0A8T2US60</accession>
<keyword evidence="4" id="KW-1185">Reference proteome</keyword>
<dbReference type="SUPFAM" id="SSF52087">
    <property type="entry name" value="CRAL/TRIO domain"/>
    <property type="match status" value="1"/>
</dbReference>
<reference evidence="3" key="1">
    <citation type="submission" date="2021-08" db="EMBL/GenBank/DDBJ databases">
        <title>WGS assembly of Ceratopteris richardii.</title>
        <authorList>
            <person name="Marchant D.B."/>
            <person name="Chen G."/>
            <person name="Jenkins J."/>
            <person name="Shu S."/>
            <person name="Leebens-Mack J."/>
            <person name="Grimwood J."/>
            <person name="Schmutz J."/>
            <person name="Soltis P."/>
            <person name="Soltis D."/>
            <person name="Chen Z.-H."/>
        </authorList>
    </citation>
    <scope>NUCLEOTIDE SEQUENCE</scope>
    <source>
        <strain evidence="3">Whitten #5841</strain>
        <tissue evidence="3">Leaf</tissue>
    </source>
</reference>
<dbReference type="OMA" id="HNEHEAG"/>